<dbReference type="Gene3D" id="3.40.50.300">
    <property type="entry name" value="P-loop containing nucleotide triphosphate hydrolases"/>
    <property type="match status" value="1"/>
</dbReference>
<evidence type="ECO:0000313" key="2">
    <source>
        <dbReference type="EMBL" id="MBC8769897.1"/>
    </source>
</evidence>
<feature type="domain" description="NACHT" evidence="1">
    <location>
        <begin position="102"/>
        <end position="235"/>
    </location>
</feature>
<keyword evidence="3" id="KW-1185">Reference proteome</keyword>
<proteinExistence type="predicted"/>
<dbReference type="Proteomes" id="UP000618952">
    <property type="component" value="Unassembled WGS sequence"/>
</dbReference>
<reference evidence="2 3" key="1">
    <citation type="submission" date="2020-08" db="EMBL/GenBank/DDBJ databases">
        <title>Arenibacter gaetbuli sp. nov., isolated from a sand dune.</title>
        <authorList>
            <person name="Park S."/>
            <person name="Yoon J.-H."/>
        </authorList>
    </citation>
    <scope>NUCLEOTIDE SEQUENCE [LARGE SCALE GENOMIC DNA]</scope>
    <source>
        <strain evidence="2 3">BSSL-BM3</strain>
    </source>
</reference>
<dbReference type="InterPro" id="IPR007111">
    <property type="entry name" value="NACHT_NTPase"/>
</dbReference>
<dbReference type="RefSeq" id="WP_187587207.1">
    <property type="nucleotide sequence ID" value="NZ_JACLHY010000023.1"/>
</dbReference>
<dbReference type="EMBL" id="JACLHY010000023">
    <property type="protein sequence ID" value="MBC8769897.1"/>
    <property type="molecule type" value="Genomic_DNA"/>
</dbReference>
<protein>
    <submittedName>
        <fullName evidence="2">NACHT domain-containing protein</fullName>
    </submittedName>
</protein>
<dbReference type="PANTHER" id="PTHR46844:SF1">
    <property type="entry name" value="SLR5058 PROTEIN"/>
    <property type="match status" value="1"/>
</dbReference>
<dbReference type="Pfam" id="PF05729">
    <property type="entry name" value="NACHT"/>
    <property type="match status" value="1"/>
</dbReference>
<sequence>MIKEILLGELVSRGFDSIKKIFTSNKISLVVSKDDLTESLNSHSKYIQNLTSKVSFKELRGNKNLNDTYIALDLELQAIRFKEKEQREKKLRVEKLINKTESHLIILGGPGAGKTTTVKKICQSLLYEEEIKNYSFPILINLRDLSSEQTIYGKLKDILGIQIVLKNEGVKTQTLIEDKELRIKYVNAYLDSLKAIIILDGLDEVNPLKIRSLGQEIKSLILNLRNSLVIVTSRSASYDLDIENSIEYELCNLNKSQIKKFVHKWFDKDKYAEKFLSEISKSKFYDFSLKPISLAHLCAIYERTKKFYDKPKSIYKKLVRILIEEWDEQRDIIRESNYSDFDNERKFDFLSHLAYDLTIRFDKKVYFEDDLKDSFLNINESFGLPKNQCLKVVREVEAHTGILIQSSFETFEFVHKSMQEYLAAEHIVKMPEIPTKLLHNVNISNELAITVALSSDPNAYFFKLVFDVFSKENFSSHSIIEFLSRLAYEKPDFKESLLIPYCFAKITDEFIDNDLESHEKLIKIINEFKEIHNIKISFKKFSLNISTSIENIYDYDSQESTENNADESDSLESDLLEKFNSDNLDIDDASLKEMNIKKFVNVELEDSYFKKLPESEQPYQGLFNEVKIPLNIYNKHFN</sequence>
<dbReference type="InterPro" id="IPR027417">
    <property type="entry name" value="P-loop_NTPase"/>
</dbReference>
<gene>
    <name evidence="2" type="ORF">H4O18_18005</name>
</gene>
<dbReference type="SMART" id="SM00382">
    <property type="entry name" value="AAA"/>
    <property type="match status" value="1"/>
</dbReference>
<dbReference type="InterPro" id="IPR003593">
    <property type="entry name" value="AAA+_ATPase"/>
</dbReference>
<dbReference type="PANTHER" id="PTHR46844">
    <property type="entry name" value="SLR5058 PROTEIN"/>
    <property type="match status" value="1"/>
</dbReference>
<accession>A0ABR7QRT3</accession>
<evidence type="ECO:0000313" key="3">
    <source>
        <dbReference type="Proteomes" id="UP000618952"/>
    </source>
</evidence>
<dbReference type="SUPFAM" id="SSF52540">
    <property type="entry name" value="P-loop containing nucleoside triphosphate hydrolases"/>
    <property type="match status" value="1"/>
</dbReference>
<dbReference type="PROSITE" id="PS50837">
    <property type="entry name" value="NACHT"/>
    <property type="match status" value="1"/>
</dbReference>
<name>A0ABR7QRT3_9FLAO</name>
<comment type="caution">
    <text evidence="2">The sequence shown here is derived from an EMBL/GenBank/DDBJ whole genome shotgun (WGS) entry which is preliminary data.</text>
</comment>
<organism evidence="2 3">
    <name type="scientific">Arenibacter arenosicollis</name>
    <dbReference type="NCBI Taxonomy" id="2762274"/>
    <lineage>
        <taxon>Bacteria</taxon>
        <taxon>Pseudomonadati</taxon>
        <taxon>Bacteroidota</taxon>
        <taxon>Flavobacteriia</taxon>
        <taxon>Flavobacteriales</taxon>
        <taxon>Flavobacteriaceae</taxon>
        <taxon>Arenibacter</taxon>
    </lineage>
</organism>
<evidence type="ECO:0000259" key="1">
    <source>
        <dbReference type="PROSITE" id="PS50837"/>
    </source>
</evidence>